<feature type="non-terminal residue" evidence="1">
    <location>
        <position position="119"/>
    </location>
</feature>
<gene>
    <name evidence="1" type="ORF">BaRGS_00009513</name>
</gene>
<evidence type="ECO:0000313" key="2">
    <source>
        <dbReference type="Proteomes" id="UP001519460"/>
    </source>
</evidence>
<reference evidence="1 2" key="1">
    <citation type="journal article" date="2023" name="Sci. Data">
        <title>Genome assembly of the Korean intertidal mud-creeper Batillaria attramentaria.</title>
        <authorList>
            <person name="Patra A.K."/>
            <person name="Ho P.T."/>
            <person name="Jun S."/>
            <person name="Lee S.J."/>
            <person name="Kim Y."/>
            <person name="Won Y.J."/>
        </authorList>
    </citation>
    <scope>NUCLEOTIDE SEQUENCE [LARGE SCALE GENOMIC DNA]</scope>
    <source>
        <strain evidence="1">Wonlab-2016</strain>
    </source>
</reference>
<dbReference type="EMBL" id="JACVVK020000045">
    <property type="protein sequence ID" value="KAK7499253.1"/>
    <property type="molecule type" value="Genomic_DNA"/>
</dbReference>
<protein>
    <submittedName>
        <fullName evidence="1">Uncharacterized protein</fullName>
    </submittedName>
</protein>
<evidence type="ECO:0000313" key="1">
    <source>
        <dbReference type="EMBL" id="KAK7499253.1"/>
    </source>
</evidence>
<keyword evidence="2" id="KW-1185">Reference proteome</keyword>
<dbReference type="Proteomes" id="UP001519460">
    <property type="component" value="Unassembled WGS sequence"/>
</dbReference>
<accession>A0ABD0LIL0</accession>
<sequence>LSNFGSAGLPTEQTGVVSCVQESKVTVLSGAHSTSSAATVVSVVRCPTGRCGHGKGGWFTCAFSILGYQMLVSPPLPHVRTPTNTCSLNVCKAARAVHTASYTWLKPSHPAWHNVHYRQ</sequence>
<organism evidence="1 2">
    <name type="scientific">Batillaria attramentaria</name>
    <dbReference type="NCBI Taxonomy" id="370345"/>
    <lineage>
        <taxon>Eukaryota</taxon>
        <taxon>Metazoa</taxon>
        <taxon>Spiralia</taxon>
        <taxon>Lophotrochozoa</taxon>
        <taxon>Mollusca</taxon>
        <taxon>Gastropoda</taxon>
        <taxon>Caenogastropoda</taxon>
        <taxon>Sorbeoconcha</taxon>
        <taxon>Cerithioidea</taxon>
        <taxon>Batillariidae</taxon>
        <taxon>Batillaria</taxon>
    </lineage>
</organism>
<dbReference type="AlphaFoldDB" id="A0ABD0LIL0"/>
<name>A0ABD0LIL0_9CAEN</name>
<proteinExistence type="predicted"/>
<feature type="non-terminal residue" evidence="1">
    <location>
        <position position="1"/>
    </location>
</feature>
<comment type="caution">
    <text evidence="1">The sequence shown here is derived from an EMBL/GenBank/DDBJ whole genome shotgun (WGS) entry which is preliminary data.</text>
</comment>